<evidence type="ECO:0000313" key="2">
    <source>
        <dbReference type="Proteomes" id="UP000799538"/>
    </source>
</evidence>
<dbReference type="Proteomes" id="UP000799538">
    <property type="component" value="Unassembled WGS sequence"/>
</dbReference>
<dbReference type="AlphaFoldDB" id="A0A6A6G6X1"/>
<gene>
    <name evidence="1" type="ORF">BDZ85DRAFT_15392</name>
</gene>
<accession>A0A6A6G6X1</accession>
<keyword evidence="2" id="KW-1185">Reference proteome</keyword>
<dbReference type="Pfam" id="PF12311">
    <property type="entry name" value="DUF3632"/>
    <property type="match status" value="1"/>
</dbReference>
<organism evidence="1 2">
    <name type="scientific">Elsinoe ampelina</name>
    <dbReference type="NCBI Taxonomy" id="302913"/>
    <lineage>
        <taxon>Eukaryota</taxon>
        <taxon>Fungi</taxon>
        <taxon>Dikarya</taxon>
        <taxon>Ascomycota</taxon>
        <taxon>Pezizomycotina</taxon>
        <taxon>Dothideomycetes</taxon>
        <taxon>Dothideomycetidae</taxon>
        <taxon>Myriangiales</taxon>
        <taxon>Elsinoaceae</taxon>
        <taxon>Elsinoe</taxon>
    </lineage>
</organism>
<name>A0A6A6G6X1_9PEZI</name>
<reference evidence="2" key="1">
    <citation type="journal article" date="2020" name="Stud. Mycol.">
        <title>101 Dothideomycetes genomes: A test case for predicting lifestyles and emergence of pathogens.</title>
        <authorList>
            <person name="Haridas S."/>
            <person name="Albert R."/>
            <person name="Binder M."/>
            <person name="Bloem J."/>
            <person name="LaButti K."/>
            <person name="Salamov A."/>
            <person name="Andreopoulos B."/>
            <person name="Baker S."/>
            <person name="Barry K."/>
            <person name="Bills G."/>
            <person name="Bluhm B."/>
            <person name="Cannon C."/>
            <person name="Castanera R."/>
            <person name="Culley D."/>
            <person name="Daum C."/>
            <person name="Ezra D."/>
            <person name="Gonzalez J."/>
            <person name="Henrissat B."/>
            <person name="Kuo A."/>
            <person name="Liang C."/>
            <person name="Lipzen A."/>
            <person name="Lutzoni F."/>
            <person name="Magnuson J."/>
            <person name="Mondo S."/>
            <person name="Nolan M."/>
            <person name="Ohm R."/>
            <person name="Pangilinan J."/>
            <person name="Park H.-J."/>
            <person name="Ramirez L."/>
            <person name="Alfaro M."/>
            <person name="Sun H."/>
            <person name="Tritt A."/>
            <person name="Yoshinaga Y."/>
            <person name="Zwiers L.-H."/>
            <person name="Turgeon B."/>
            <person name="Goodwin S."/>
            <person name="Spatafora J."/>
            <person name="Crous P."/>
            <person name="Grigoriev I."/>
        </authorList>
    </citation>
    <scope>NUCLEOTIDE SEQUENCE [LARGE SCALE GENOMIC DNA]</scope>
    <source>
        <strain evidence="2">CECT 20119</strain>
    </source>
</reference>
<sequence length="262" mass="28923">MADAADQISRRKVFSQQTRLDVDKETSPFELLALARRFTDNTSRRLSLAPANGLDAELFAWDCRDIFYMYVRLVEVADLGADVVDSAVVSIIATRELGSLPLDSNARDGSTAARVSRAIWGDLPFLVEALDAALDSRSGKARLKLVHFAAKLMVVGIHTERMAPLMIRDLDAMEGELVPNAGSLLDVLTAAEIWVRTAAQKTLTLAKRKIADVDVRKWSAWKAALGAVDDGQRKGEVIEVAKRALFHMQQSERFLAPEMETQ</sequence>
<proteinExistence type="predicted"/>
<evidence type="ECO:0000313" key="1">
    <source>
        <dbReference type="EMBL" id="KAF2221323.1"/>
    </source>
</evidence>
<protein>
    <submittedName>
        <fullName evidence="1">Uncharacterized protein</fullName>
    </submittedName>
</protein>
<dbReference type="InterPro" id="IPR022085">
    <property type="entry name" value="OpdG"/>
</dbReference>
<dbReference type="EMBL" id="ML992510">
    <property type="protein sequence ID" value="KAF2221323.1"/>
    <property type="molecule type" value="Genomic_DNA"/>
</dbReference>